<dbReference type="Pfam" id="PF04138">
    <property type="entry name" value="GtrA_DPMS_TM"/>
    <property type="match status" value="1"/>
</dbReference>
<dbReference type="InterPro" id="IPR007267">
    <property type="entry name" value="GtrA_DPMS_TM"/>
</dbReference>
<reference evidence="7" key="1">
    <citation type="journal article" date="2014" name="Int. J. Syst. Evol. Microbiol.">
        <title>Complete genome sequence of Corynebacterium casei LMG S-19264T (=DSM 44701T), isolated from a smear-ripened cheese.</title>
        <authorList>
            <consortium name="US DOE Joint Genome Institute (JGI-PGF)"/>
            <person name="Walter F."/>
            <person name="Albersmeier A."/>
            <person name="Kalinowski J."/>
            <person name="Ruckert C."/>
        </authorList>
    </citation>
    <scope>NUCLEOTIDE SEQUENCE</scope>
    <source>
        <strain evidence="7">CGMCC 1.16067</strain>
    </source>
</reference>
<keyword evidence="4 5" id="KW-0472">Membrane</keyword>
<evidence type="ECO:0000256" key="5">
    <source>
        <dbReference type="SAM" id="Phobius"/>
    </source>
</evidence>
<dbReference type="AlphaFoldDB" id="A0A917F4W2"/>
<evidence type="ECO:0000256" key="4">
    <source>
        <dbReference type="ARBA" id="ARBA00023136"/>
    </source>
</evidence>
<feature type="transmembrane region" description="Helical" evidence="5">
    <location>
        <begin position="108"/>
        <end position="128"/>
    </location>
</feature>
<gene>
    <name evidence="7" type="ORF">GCM10011519_28390</name>
</gene>
<feature type="transmembrane region" description="Helical" evidence="5">
    <location>
        <begin position="49"/>
        <end position="69"/>
    </location>
</feature>
<feature type="transmembrane region" description="Helical" evidence="5">
    <location>
        <begin position="81"/>
        <end position="102"/>
    </location>
</feature>
<organism evidence="7 8">
    <name type="scientific">Marmoricola endophyticus</name>
    <dbReference type="NCBI Taxonomy" id="2040280"/>
    <lineage>
        <taxon>Bacteria</taxon>
        <taxon>Bacillati</taxon>
        <taxon>Actinomycetota</taxon>
        <taxon>Actinomycetes</taxon>
        <taxon>Propionibacteriales</taxon>
        <taxon>Nocardioidaceae</taxon>
        <taxon>Marmoricola</taxon>
    </lineage>
</organism>
<keyword evidence="3 5" id="KW-1133">Transmembrane helix</keyword>
<evidence type="ECO:0000259" key="6">
    <source>
        <dbReference type="Pfam" id="PF04138"/>
    </source>
</evidence>
<comment type="subcellular location">
    <subcellularLocation>
        <location evidence="1">Membrane</location>
        <topology evidence="1">Multi-pass membrane protein</topology>
    </subcellularLocation>
</comment>
<reference evidence="7" key="2">
    <citation type="submission" date="2020-09" db="EMBL/GenBank/DDBJ databases">
        <authorList>
            <person name="Sun Q."/>
            <person name="Zhou Y."/>
        </authorList>
    </citation>
    <scope>NUCLEOTIDE SEQUENCE</scope>
    <source>
        <strain evidence="7">CGMCC 1.16067</strain>
    </source>
</reference>
<dbReference type="GO" id="GO:0000271">
    <property type="term" value="P:polysaccharide biosynthetic process"/>
    <property type="evidence" value="ECO:0007669"/>
    <property type="project" value="InterPro"/>
</dbReference>
<feature type="domain" description="GtrA/DPMS transmembrane" evidence="6">
    <location>
        <begin position="20"/>
        <end position="127"/>
    </location>
</feature>
<accession>A0A917F4W2</accession>
<keyword evidence="2 5" id="KW-0812">Transmembrane</keyword>
<dbReference type="Proteomes" id="UP000649179">
    <property type="component" value="Unassembled WGS sequence"/>
</dbReference>
<evidence type="ECO:0000313" key="7">
    <source>
        <dbReference type="EMBL" id="GGF52746.1"/>
    </source>
</evidence>
<name>A0A917F4W2_9ACTN</name>
<dbReference type="GO" id="GO:0016020">
    <property type="term" value="C:membrane"/>
    <property type="evidence" value="ECO:0007669"/>
    <property type="project" value="UniProtKB-SubCell"/>
</dbReference>
<comment type="caution">
    <text evidence="7">The sequence shown here is derived from an EMBL/GenBank/DDBJ whole genome shotgun (WGS) entry which is preliminary data.</text>
</comment>
<keyword evidence="8" id="KW-1185">Reference proteome</keyword>
<dbReference type="EMBL" id="BMKQ01000001">
    <property type="protein sequence ID" value="GGF52746.1"/>
    <property type="molecule type" value="Genomic_DNA"/>
</dbReference>
<proteinExistence type="predicted"/>
<evidence type="ECO:0000313" key="8">
    <source>
        <dbReference type="Proteomes" id="UP000649179"/>
    </source>
</evidence>
<dbReference type="RefSeq" id="WP_188780361.1">
    <property type="nucleotide sequence ID" value="NZ_BMKQ01000001.1"/>
</dbReference>
<sequence>MPQRPLVSPAQRRALGQLLRFGVAGAGNALLTAGLTSGLATVIDPRAAYVIAYAVGLVTATWLISKVVFKARLTGSRAVKFGALYVAVFLVGLLALQIALALGLPRHLSGGVILVTAPLSFLGSRVIFPPGR</sequence>
<evidence type="ECO:0000256" key="1">
    <source>
        <dbReference type="ARBA" id="ARBA00004141"/>
    </source>
</evidence>
<protein>
    <recommendedName>
        <fullName evidence="6">GtrA/DPMS transmembrane domain-containing protein</fullName>
    </recommendedName>
</protein>
<evidence type="ECO:0000256" key="3">
    <source>
        <dbReference type="ARBA" id="ARBA00022989"/>
    </source>
</evidence>
<evidence type="ECO:0000256" key="2">
    <source>
        <dbReference type="ARBA" id="ARBA00022692"/>
    </source>
</evidence>
<feature type="transmembrane region" description="Helical" evidence="5">
    <location>
        <begin position="21"/>
        <end position="43"/>
    </location>
</feature>